<keyword evidence="3" id="KW-0479">Metal-binding</keyword>
<keyword evidence="5" id="KW-0028">Amino-acid biosynthesis</keyword>
<dbReference type="Pfam" id="PF07085">
    <property type="entry name" value="DRTGG"/>
    <property type="match status" value="1"/>
</dbReference>
<evidence type="ECO:0000256" key="7">
    <source>
        <dbReference type="ARBA" id="ARBA00032535"/>
    </source>
</evidence>
<dbReference type="Gene3D" id="3.10.310.20">
    <property type="entry name" value="DHHA2 domain"/>
    <property type="match status" value="1"/>
</dbReference>
<gene>
    <name evidence="11" type="primary">ppaC</name>
    <name evidence="11" type="ORF">LPLLKDDP_00036</name>
</gene>
<reference evidence="11" key="1">
    <citation type="submission" date="2020-06" db="EMBL/GenBank/DDBJ databases">
        <title>Unique genomic features of the anaerobic methanotrophic archaea.</title>
        <authorList>
            <person name="Chadwick G.L."/>
            <person name="Skennerton C.T."/>
            <person name="Laso-Perez R."/>
            <person name="Leu A.O."/>
            <person name="Speth D.R."/>
            <person name="Yu H."/>
            <person name="Morgan-Lang C."/>
            <person name="Hatzenpichler R."/>
            <person name="Goudeau D."/>
            <person name="Malmstrom R."/>
            <person name="Brazelton W.J."/>
            <person name="Woyke T."/>
            <person name="Hallam S.J."/>
            <person name="Tyson G.W."/>
            <person name="Wegener G."/>
            <person name="Boetius A."/>
            <person name="Orphan V."/>
        </authorList>
    </citation>
    <scope>NUCLEOTIDE SEQUENCE</scope>
</reference>
<feature type="domain" description="CBS" evidence="10">
    <location>
        <begin position="76"/>
        <end position="136"/>
    </location>
</feature>
<comment type="cofactor">
    <cofactor evidence="1">
        <name>Mn(2+)</name>
        <dbReference type="ChEBI" id="CHEBI:29035"/>
    </cofactor>
</comment>
<dbReference type="InterPro" id="IPR046342">
    <property type="entry name" value="CBS_dom_sf"/>
</dbReference>
<dbReference type="AlphaFoldDB" id="A0A7G9Z8B9"/>
<dbReference type="FunFam" id="3.90.1640.10:FF:000001">
    <property type="entry name" value="Probable manganese-dependent inorganic pyrophosphatase"/>
    <property type="match status" value="1"/>
</dbReference>
<dbReference type="GO" id="GO:0004427">
    <property type="term" value="F:inorganic diphosphate phosphatase activity"/>
    <property type="evidence" value="ECO:0007669"/>
    <property type="project" value="UniProtKB-EC"/>
</dbReference>
<dbReference type="Gene3D" id="3.90.1280.20">
    <property type="match status" value="1"/>
</dbReference>
<dbReference type="PROSITE" id="PS51371">
    <property type="entry name" value="CBS"/>
    <property type="match status" value="2"/>
</dbReference>
<dbReference type="SUPFAM" id="SSF64182">
    <property type="entry name" value="DHH phosphoesterases"/>
    <property type="match status" value="1"/>
</dbReference>
<dbReference type="InterPro" id="IPR038222">
    <property type="entry name" value="DHHA2_dom_sf"/>
</dbReference>
<dbReference type="SUPFAM" id="SSF54631">
    <property type="entry name" value="CBS-domain pair"/>
    <property type="match status" value="1"/>
</dbReference>
<evidence type="ECO:0000256" key="9">
    <source>
        <dbReference type="PROSITE-ProRule" id="PRU00703"/>
    </source>
</evidence>
<dbReference type="Gene3D" id="3.40.1390.20">
    <property type="entry name" value="HprK N-terminal domain-like"/>
    <property type="match status" value="1"/>
</dbReference>
<dbReference type="NCBIfam" id="NF011442">
    <property type="entry name" value="PRK14869.1-4"/>
    <property type="match status" value="1"/>
</dbReference>
<keyword evidence="5" id="KW-0486">Methionine biosynthesis</keyword>
<evidence type="ECO:0000256" key="1">
    <source>
        <dbReference type="ARBA" id="ARBA00001936"/>
    </source>
</evidence>
<dbReference type="InterPro" id="IPR028979">
    <property type="entry name" value="Ser_kin/Pase_Hpr-like_N_sf"/>
</dbReference>
<organism evidence="11">
    <name type="scientific">Candidatus Methanophaga sp. ANME-1 ERB7</name>
    <dbReference type="NCBI Taxonomy" id="2759913"/>
    <lineage>
        <taxon>Archaea</taxon>
        <taxon>Methanobacteriati</taxon>
        <taxon>Methanobacteriota</taxon>
        <taxon>Stenosarchaea group</taxon>
        <taxon>Methanomicrobia</taxon>
        <taxon>Candidatus Methanophagales</taxon>
        <taxon>Candidatus Methanophagaceae</taxon>
        <taxon>Candidatus Methanophaga</taxon>
    </lineage>
</organism>
<dbReference type="GO" id="GO:0009086">
    <property type="term" value="P:methionine biosynthetic process"/>
    <property type="evidence" value="ECO:0007669"/>
    <property type="project" value="UniProtKB-KW"/>
</dbReference>
<dbReference type="SMART" id="SM00116">
    <property type="entry name" value="CBS"/>
    <property type="match status" value="2"/>
</dbReference>
<name>A0A7G9Z8B9_9EURY</name>
<dbReference type="InterPro" id="IPR001667">
    <property type="entry name" value="DDH_dom"/>
</dbReference>
<evidence type="ECO:0000256" key="5">
    <source>
        <dbReference type="ARBA" id="ARBA00023167"/>
    </source>
</evidence>
<evidence type="ECO:0000256" key="3">
    <source>
        <dbReference type="ARBA" id="ARBA00022723"/>
    </source>
</evidence>
<evidence type="ECO:0000256" key="2">
    <source>
        <dbReference type="ARBA" id="ARBA00012146"/>
    </source>
</evidence>
<dbReference type="GO" id="GO:0046872">
    <property type="term" value="F:metal ion binding"/>
    <property type="evidence" value="ECO:0007669"/>
    <property type="project" value="UniProtKB-KW"/>
</dbReference>
<dbReference type="PANTHER" id="PTHR12112">
    <property type="entry name" value="BNIP - RELATED"/>
    <property type="match status" value="1"/>
</dbReference>
<keyword evidence="6" id="KW-0464">Manganese</keyword>
<keyword evidence="9" id="KW-0129">CBS domain</keyword>
<dbReference type="GO" id="GO:0005737">
    <property type="term" value="C:cytoplasm"/>
    <property type="evidence" value="ECO:0007669"/>
    <property type="project" value="InterPro"/>
</dbReference>
<dbReference type="EC" id="3.6.1.1" evidence="2"/>
<feature type="domain" description="CBS" evidence="10">
    <location>
        <begin position="255"/>
        <end position="312"/>
    </location>
</feature>
<evidence type="ECO:0000256" key="6">
    <source>
        <dbReference type="ARBA" id="ARBA00023211"/>
    </source>
</evidence>
<dbReference type="Pfam" id="PF01368">
    <property type="entry name" value="DHH"/>
    <property type="match status" value="1"/>
</dbReference>
<evidence type="ECO:0000256" key="8">
    <source>
        <dbReference type="ARBA" id="ARBA00047820"/>
    </source>
</evidence>
<dbReference type="PANTHER" id="PTHR12112:SF22">
    <property type="entry name" value="MANGANESE-DEPENDENT INORGANIC PYROPHOSPHATASE-RELATED"/>
    <property type="match status" value="1"/>
</dbReference>
<dbReference type="EMBL" id="MT631657">
    <property type="protein sequence ID" value="QNO56503.1"/>
    <property type="molecule type" value="Genomic_DNA"/>
</dbReference>
<keyword evidence="4 11" id="KW-0378">Hydrolase</keyword>
<sequence length="547" mass="60408">MENQKQVFVIGHKNPDSDSVCSAIGYAYFKNVLDKHYLYVPARAGSLNSETKFVLDRFEIESPMEIESLAATVSDMELKDPIVASPNNSIRDAAVLIREKNIRTVPIVDPGKKLFGIVGLKDIAEYYIGNLGRKDLSTTPIDLNILVSTLNGKVIANPNKIESLTGRVFIAAMQKATIVNKIRPGDIVILGDRYDIQLDLINADCSALIITGDSAISHEVSRLATKKGALVISSPHDTFTTARLLDLSTPLYSILSKNVPVAGLYTRISELKPRVLESKYRCALIVDSDNRLISIVTRTDLLHQISKKVILVDHNEISQAVDGVQEAHILEIIDHHRVGDISTLMPIHVCNEPIGSTCTIVAELMFLHQIDIPPDIAGLLLSGILSDTLMLTLSTTTDRDKEIARKLALIADIEIDKYGKELLKASINIKGKSAKEILLHDFKEYSLGTKKIAVSQVMIIDKEEINAKEAAIMSEMEALFDEKGYDLVALLITNPLEQGEEVFVKGNKRIIEKAFDVVVQNGKCHIPQTLSRKKDFIPKIGYFCTTS</sequence>
<accession>A0A7G9Z8B9</accession>
<dbReference type="Pfam" id="PF00571">
    <property type="entry name" value="CBS"/>
    <property type="match status" value="2"/>
</dbReference>
<comment type="catalytic activity">
    <reaction evidence="8">
        <text>diphosphate + H2O = 2 phosphate + H(+)</text>
        <dbReference type="Rhea" id="RHEA:24576"/>
        <dbReference type="ChEBI" id="CHEBI:15377"/>
        <dbReference type="ChEBI" id="CHEBI:15378"/>
        <dbReference type="ChEBI" id="CHEBI:33019"/>
        <dbReference type="ChEBI" id="CHEBI:43474"/>
        <dbReference type="EC" id="3.6.1.1"/>
    </reaction>
</comment>
<dbReference type="InterPro" id="IPR010766">
    <property type="entry name" value="DRTGG"/>
</dbReference>
<dbReference type="InterPro" id="IPR038763">
    <property type="entry name" value="DHH_sf"/>
</dbReference>
<dbReference type="InterPro" id="IPR000644">
    <property type="entry name" value="CBS_dom"/>
</dbReference>
<evidence type="ECO:0000259" key="10">
    <source>
        <dbReference type="PROSITE" id="PS51371"/>
    </source>
</evidence>
<dbReference type="SUPFAM" id="SSF75138">
    <property type="entry name" value="HprK N-terminal domain-like"/>
    <property type="match status" value="1"/>
</dbReference>
<dbReference type="Pfam" id="PF02833">
    <property type="entry name" value="DHHA2"/>
    <property type="match status" value="1"/>
</dbReference>
<dbReference type="InterPro" id="IPR004097">
    <property type="entry name" value="DHHA2"/>
</dbReference>
<dbReference type="SMART" id="SM01131">
    <property type="entry name" value="DHHA2"/>
    <property type="match status" value="1"/>
</dbReference>
<dbReference type="Gene3D" id="3.90.1640.10">
    <property type="entry name" value="inorganic pyrophosphatase (n-terminal core)"/>
    <property type="match status" value="2"/>
</dbReference>
<proteinExistence type="predicted"/>
<dbReference type="NCBIfam" id="NF011443">
    <property type="entry name" value="PRK14869.1-5"/>
    <property type="match status" value="1"/>
</dbReference>
<protein>
    <recommendedName>
        <fullName evidence="2">inorganic diphosphatase</fullName>
        <ecNumber evidence="2">3.6.1.1</ecNumber>
    </recommendedName>
    <alternativeName>
        <fullName evidence="7">Pyrophosphate phospho-hydrolase</fullName>
    </alternativeName>
</protein>
<evidence type="ECO:0000313" key="11">
    <source>
        <dbReference type="EMBL" id="QNO56503.1"/>
    </source>
</evidence>
<evidence type="ECO:0000256" key="4">
    <source>
        <dbReference type="ARBA" id="ARBA00022801"/>
    </source>
</evidence>